<feature type="domain" description="Flagellar hook protein FlgE D2" evidence="8">
    <location>
        <begin position="285"/>
        <end position="468"/>
    </location>
</feature>
<comment type="caution">
    <text evidence="10">The sequence shown here is derived from an EMBL/GenBank/DDBJ whole genome shotgun (WGS) entry which is preliminary data.</text>
</comment>
<feature type="domain" description="Flagellar basal body rod protein N-terminal" evidence="6">
    <location>
        <begin position="5"/>
        <end position="35"/>
    </location>
</feature>
<comment type="subcellular location">
    <subcellularLocation>
        <location evidence="1 5">Bacterial flagellum basal body</location>
    </subcellularLocation>
</comment>
<keyword evidence="11" id="KW-1185">Reference proteome</keyword>
<dbReference type="InterPro" id="IPR020013">
    <property type="entry name" value="Flagellar_FlgE/F/G"/>
</dbReference>
<dbReference type="Pfam" id="PF22692">
    <property type="entry name" value="LlgE_F_G_D1"/>
    <property type="match status" value="1"/>
</dbReference>
<name>A0AA46DXN2_9FUSO</name>
<dbReference type="Pfam" id="PF07559">
    <property type="entry name" value="FlgE_D2"/>
    <property type="match status" value="1"/>
</dbReference>
<dbReference type="GO" id="GO:0009424">
    <property type="term" value="C:bacterial-type flagellum hook"/>
    <property type="evidence" value="ECO:0007669"/>
    <property type="project" value="TreeGrafter"/>
</dbReference>
<evidence type="ECO:0000259" key="6">
    <source>
        <dbReference type="Pfam" id="PF00460"/>
    </source>
</evidence>
<accession>A0AA46DXN2</accession>
<proteinExistence type="inferred from homology"/>
<feature type="domain" description="Flagellar basal-body/hook protein C-terminal" evidence="7">
    <location>
        <begin position="542"/>
        <end position="586"/>
    </location>
</feature>
<protein>
    <recommendedName>
        <fullName evidence="3">Flagellar hook protein FlgE</fullName>
    </recommendedName>
</protein>
<dbReference type="GO" id="GO:0030694">
    <property type="term" value="C:bacterial-type flagellum basal body, rod"/>
    <property type="evidence" value="ECO:0007669"/>
    <property type="project" value="InterPro"/>
</dbReference>
<keyword evidence="10" id="KW-0282">Flagellum</keyword>
<dbReference type="GO" id="GO:0071978">
    <property type="term" value="P:bacterial-type flagellum-dependent swarming motility"/>
    <property type="evidence" value="ECO:0007669"/>
    <property type="project" value="TreeGrafter"/>
</dbReference>
<comment type="similarity">
    <text evidence="2 5">Belongs to the flagella basal body rod proteins family.</text>
</comment>
<feature type="domain" description="Flagellar hook protein FlgE/F/G-like D1" evidence="9">
    <location>
        <begin position="96"/>
        <end position="143"/>
    </location>
</feature>
<dbReference type="EMBL" id="SOBG01000007">
    <property type="protein sequence ID" value="TDT68550.1"/>
    <property type="molecule type" value="Genomic_DNA"/>
</dbReference>
<dbReference type="InterPro" id="IPR010930">
    <property type="entry name" value="Flg_bb/hook_C_dom"/>
</dbReference>
<evidence type="ECO:0000313" key="11">
    <source>
        <dbReference type="Proteomes" id="UP000294678"/>
    </source>
</evidence>
<dbReference type="PROSITE" id="PS00588">
    <property type="entry name" value="FLAGELLA_BB_ROD"/>
    <property type="match status" value="1"/>
</dbReference>
<evidence type="ECO:0000256" key="4">
    <source>
        <dbReference type="ARBA" id="ARBA00023143"/>
    </source>
</evidence>
<evidence type="ECO:0000259" key="7">
    <source>
        <dbReference type="Pfam" id="PF06429"/>
    </source>
</evidence>
<evidence type="ECO:0000256" key="2">
    <source>
        <dbReference type="ARBA" id="ARBA00009677"/>
    </source>
</evidence>
<dbReference type="Pfam" id="PF06429">
    <property type="entry name" value="Flg_bbr_C"/>
    <property type="match status" value="1"/>
</dbReference>
<keyword evidence="10" id="KW-0966">Cell projection</keyword>
<evidence type="ECO:0000256" key="3">
    <source>
        <dbReference type="ARBA" id="ARBA00019015"/>
    </source>
</evidence>
<dbReference type="GO" id="GO:0005829">
    <property type="term" value="C:cytosol"/>
    <property type="evidence" value="ECO:0007669"/>
    <property type="project" value="TreeGrafter"/>
</dbReference>
<sequence length="588" mass="62630">MLGALYSSISGLKAHQTKLDVVGNNIANVNTAGFKRSSVNFEETMTRTLKGARGPVEGRGGTNPSAIGLGTSVSSINTDFKSGAQQTTGRKTDLRIDGNGFFILKEGNSRFYTRAGNFNLDANGNLVTPSGMKVQGWQATVREDGTMGIDSTTPLGDLQIRVGSSLPGKATDTLNYTGNLQQKAGISDLTLSVDDLSGTGKKVDVGIKFSYDKNSDKWYWKAQGEGIVGQGAFQLDEDGNIKRSFPSETIPIQNANGVLINSPVAGKITFSEIADVKNKKTASFTENSYVTSSEVYDSLGKTHTLGIKYTKLAENVWDFDVTSGSGEPVKNGKGFVTFDSVGQINGKYKYADPNDQTTWPEGVTAMYFENGVVDPTTGQVTYGDVNSEYSMDANGVVRFRGAEVPGGPKKGQIMNSQFDEKLIFDPAEKGSAPPPEGGASPLEISLNFNNVTQFAAQTTITLESQNGYGMGELETFNITDSGDIMGFYSNGYEQTIGKIALAKFTNSEGLQNIGGSAFKQTSNSGEAMVLSPGTAGTGKVVAGALEMSNVDLAQEFTDMIIAQRGFQANSKTISTSDQILENVINLKR</sequence>
<dbReference type="SUPFAM" id="SSF117143">
    <property type="entry name" value="Flagellar hook protein flgE"/>
    <property type="match status" value="1"/>
</dbReference>
<dbReference type="InterPro" id="IPR001444">
    <property type="entry name" value="Flag_bb_rod_N"/>
</dbReference>
<dbReference type="PANTHER" id="PTHR30435:SF1">
    <property type="entry name" value="FLAGELLAR HOOK PROTEIN FLGE"/>
    <property type="match status" value="1"/>
</dbReference>
<dbReference type="Proteomes" id="UP000294678">
    <property type="component" value="Unassembled WGS sequence"/>
</dbReference>
<evidence type="ECO:0000256" key="5">
    <source>
        <dbReference type="RuleBase" id="RU362116"/>
    </source>
</evidence>
<evidence type="ECO:0000313" key="10">
    <source>
        <dbReference type="EMBL" id="TDT68550.1"/>
    </source>
</evidence>
<dbReference type="NCBIfam" id="TIGR02490">
    <property type="entry name" value="flgF"/>
    <property type="match status" value="1"/>
</dbReference>
<dbReference type="InterPro" id="IPR019776">
    <property type="entry name" value="Flagellar_basal_body_rod_CS"/>
</dbReference>
<dbReference type="InterPro" id="IPR037058">
    <property type="entry name" value="Falgellar_hook_FlgE_sf"/>
</dbReference>
<dbReference type="InterPro" id="IPR011491">
    <property type="entry name" value="FlgE_D2"/>
</dbReference>
<dbReference type="NCBIfam" id="TIGR03506">
    <property type="entry name" value="FlgEFG_subfam"/>
    <property type="match status" value="1"/>
</dbReference>
<dbReference type="InterPro" id="IPR053967">
    <property type="entry name" value="LlgE_F_G-like_D1"/>
</dbReference>
<dbReference type="PANTHER" id="PTHR30435">
    <property type="entry name" value="FLAGELLAR PROTEIN"/>
    <property type="match status" value="1"/>
</dbReference>
<dbReference type="Gene3D" id="2.60.98.20">
    <property type="entry name" value="Flagellar hook protein FlgE"/>
    <property type="match status" value="1"/>
</dbReference>
<dbReference type="InterPro" id="IPR012836">
    <property type="entry name" value="FlgF"/>
</dbReference>
<keyword evidence="10" id="KW-0969">Cilium</keyword>
<dbReference type="Pfam" id="PF00460">
    <property type="entry name" value="Flg_bb_rod"/>
    <property type="match status" value="1"/>
</dbReference>
<dbReference type="RefSeq" id="WP_134113484.1">
    <property type="nucleotide sequence ID" value="NZ_SOBG01000007.1"/>
</dbReference>
<keyword evidence="4 5" id="KW-0975">Bacterial flagellum</keyword>
<reference evidence="10 11" key="1">
    <citation type="submission" date="2019-03" db="EMBL/GenBank/DDBJ databases">
        <title>Genomic Encyclopedia of Type Strains, Phase IV (KMG-IV): sequencing the most valuable type-strain genomes for metagenomic binning, comparative biology and taxonomic classification.</title>
        <authorList>
            <person name="Goeker M."/>
        </authorList>
    </citation>
    <scope>NUCLEOTIDE SEQUENCE [LARGE SCALE GENOMIC DNA]</scope>
    <source>
        <strain evidence="10 11">DSM 100055</strain>
    </source>
</reference>
<dbReference type="AlphaFoldDB" id="A0AA46DXN2"/>
<evidence type="ECO:0000259" key="8">
    <source>
        <dbReference type="Pfam" id="PF07559"/>
    </source>
</evidence>
<gene>
    <name evidence="10" type="ORF">EV215_1617</name>
</gene>
<evidence type="ECO:0000259" key="9">
    <source>
        <dbReference type="Pfam" id="PF22692"/>
    </source>
</evidence>
<organism evidence="10 11">
    <name type="scientific">Hypnocyclicus thermotrophus</name>
    <dbReference type="NCBI Taxonomy" id="1627895"/>
    <lineage>
        <taxon>Bacteria</taxon>
        <taxon>Fusobacteriati</taxon>
        <taxon>Fusobacteriota</taxon>
        <taxon>Fusobacteriia</taxon>
        <taxon>Fusobacteriales</taxon>
        <taxon>Fusobacteriaceae</taxon>
        <taxon>Hypnocyclicus</taxon>
    </lineage>
</organism>
<evidence type="ECO:0000256" key="1">
    <source>
        <dbReference type="ARBA" id="ARBA00004117"/>
    </source>
</evidence>
<dbReference type="InterPro" id="IPR037925">
    <property type="entry name" value="FlgE/F/G-like"/>
</dbReference>